<dbReference type="GO" id="GO:0003735">
    <property type="term" value="F:structural constituent of ribosome"/>
    <property type="evidence" value="ECO:0007669"/>
    <property type="project" value="InterPro"/>
</dbReference>
<dbReference type="GO" id="GO:0002181">
    <property type="term" value="P:cytoplasmic translation"/>
    <property type="evidence" value="ECO:0007669"/>
    <property type="project" value="TreeGrafter"/>
</dbReference>
<feature type="domain" description="Large ribosomal subunit protein eL24-related N-terminal" evidence="5">
    <location>
        <begin position="4"/>
        <end position="68"/>
    </location>
</feature>
<comment type="similarity">
    <text evidence="1">Belongs to the eukaryotic ribosomal protein eL24 family.</text>
</comment>
<comment type="caution">
    <text evidence="6">The sequence shown here is derived from an EMBL/GenBank/DDBJ whole genome shotgun (WGS) entry which is preliminary data.</text>
</comment>
<dbReference type="GO" id="GO:0022625">
    <property type="term" value="C:cytosolic large ribosomal subunit"/>
    <property type="evidence" value="ECO:0007669"/>
    <property type="project" value="TreeGrafter"/>
</dbReference>
<dbReference type="PANTHER" id="PTHR10792">
    <property type="entry name" value="60S RIBOSOMAL PROTEIN L24"/>
    <property type="match status" value="1"/>
</dbReference>
<dbReference type="AlphaFoldDB" id="A0A0V0QFV9"/>
<dbReference type="Gene3D" id="2.30.170.20">
    <property type="entry name" value="Ribosomal protein L24e"/>
    <property type="match status" value="1"/>
</dbReference>
<keyword evidence="2" id="KW-0689">Ribosomal protein</keyword>
<reference evidence="6 7" key="1">
    <citation type="journal article" date="2015" name="Sci. Rep.">
        <title>Genome of the facultative scuticociliatosis pathogen Pseudocohnilembus persalinus provides insight into its virulence through horizontal gene transfer.</title>
        <authorList>
            <person name="Xiong J."/>
            <person name="Wang G."/>
            <person name="Cheng J."/>
            <person name="Tian M."/>
            <person name="Pan X."/>
            <person name="Warren A."/>
            <person name="Jiang C."/>
            <person name="Yuan D."/>
            <person name="Miao W."/>
        </authorList>
    </citation>
    <scope>NUCLEOTIDE SEQUENCE [LARGE SCALE GENOMIC DNA]</scope>
    <source>
        <strain evidence="6">36N120E</strain>
    </source>
</reference>
<dbReference type="Gene3D" id="6.10.250.1270">
    <property type="match status" value="1"/>
</dbReference>
<keyword evidence="7" id="KW-1185">Reference proteome</keyword>
<feature type="compositionally biased region" description="Basic and acidic residues" evidence="4">
    <location>
        <begin position="110"/>
        <end position="125"/>
    </location>
</feature>
<dbReference type="PANTHER" id="PTHR10792:SF1">
    <property type="entry name" value="RIBOSOMAL PROTEIN L24"/>
    <property type="match status" value="1"/>
</dbReference>
<evidence type="ECO:0000313" key="7">
    <source>
        <dbReference type="Proteomes" id="UP000054937"/>
    </source>
</evidence>
<evidence type="ECO:0000256" key="3">
    <source>
        <dbReference type="ARBA" id="ARBA00023274"/>
    </source>
</evidence>
<keyword evidence="3" id="KW-0687">Ribonucleoprotein</keyword>
<dbReference type="GO" id="GO:0003729">
    <property type="term" value="F:mRNA binding"/>
    <property type="evidence" value="ECO:0007669"/>
    <property type="project" value="TreeGrafter"/>
</dbReference>
<evidence type="ECO:0000256" key="4">
    <source>
        <dbReference type="SAM" id="MobiDB-lite"/>
    </source>
</evidence>
<dbReference type="InterPro" id="IPR056366">
    <property type="entry name" value="Ribosomal_eL24"/>
</dbReference>
<evidence type="ECO:0000256" key="2">
    <source>
        <dbReference type="ARBA" id="ARBA00022980"/>
    </source>
</evidence>
<name>A0A0V0QFV9_PSEPJ</name>
<feature type="compositionally biased region" description="Polar residues" evidence="4">
    <location>
        <begin position="94"/>
        <end position="106"/>
    </location>
</feature>
<evidence type="ECO:0000313" key="6">
    <source>
        <dbReference type="EMBL" id="KRX01081.1"/>
    </source>
</evidence>
<dbReference type="FunCoup" id="A0A0V0QFV9">
    <property type="interactions" value="384"/>
</dbReference>
<dbReference type="EMBL" id="LDAU01000178">
    <property type="protein sequence ID" value="KRX01081.1"/>
    <property type="molecule type" value="Genomic_DNA"/>
</dbReference>
<evidence type="ECO:0000259" key="5">
    <source>
        <dbReference type="Pfam" id="PF01246"/>
    </source>
</evidence>
<dbReference type="InterPro" id="IPR000988">
    <property type="entry name" value="Ribosomal_eL24-rel_N"/>
</dbReference>
<sequence>MVIRTDICTYSELRIYPGRGQRFIAKDGRGFLYLSKKCRVLSLRKVKAQDITWCTAWRRAHKKIKTEEISKKRRKRGAKQQRQIVGVSLEQIQATRNQKSSEQKAQAEQVLREIKDRKVKADQKRAATKLSHGQKAAQKQQQKAQSAAQKKMKGGKRK</sequence>
<dbReference type="CDD" id="cd00472">
    <property type="entry name" value="Ribosomal_L24e_L24"/>
    <property type="match status" value="1"/>
</dbReference>
<dbReference type="OrthoDB" id="308293at2759"/>
<gene>
    <name evidence="6" type="ORF">PPERSA_02177</name>
</gene>
<accession>A0A0V0QFV9</accession>
<dbReference type="OMA" id="PGHGKKM"/>
<dbReference type="Pfam" id="PF01246">
    <property type="entry name" value="Ribosomal_L24e"/>
    <property type="match status" value="1"/>
</dbReference>
<dbReference type="Proteomes" id="UP000054937">
    <property type="component" value="Unassembled WGS sequence"/>
</dbReference>
<protein>
    <recommendedName>
        <fullName evidence="5">Large ribosomal subunit protein eL24-related N-terminal domain-containing protein</fullName>
    </recommendedName>
</protein>
<dbReference type="SUPFAM" id="SSF57716">
    <property type="entry name" value="Glucocorticoid receptor-like (DNA-binding domain)"/>
    <property type="match status" value="1"/>
</dbReference>
<proteinExistence type="inferred from homology"/>
<dbReference type="InParanoid" id="A0A0V0QFV9"/>
<dbReference type="FunFam" id="2.30.170.20:FF:000003">
    <property type="entry name" value="60S ribosomal protein L24"/>
    <property type="match status" value="1"/>
</dbReference>
<feature type="compositionally biased region" description="Low complexity" evidence="4">
    <location>
        <begin position="133"/>
        <end position="149"/>
    </location>
</feature>
<dbReference type="InterPro" id="IPR038630">
    <property type="entry name" value="L24e/L24_sf"/>
</dbReference>
<organism evidence="6 7">
    <name type="scientific">Pseudocohnilembus persalinus</name>
    <name type="common">Ciliate</name>
    <dbReference type="NCBI Taxonomy" id="266149"/>
    <lineage>
        <taxon>Eukaryota</taxon>
        <taxon>Sar</taxon>
        <taxon>Alveolata</taxon>
        <taxon>Ciliophora</taxon>
        <taxon>Intramacronucleata</taxon>
        <taxon>Oligohymenophorea</taxon>
        <taxon>Scuticociliatia</taxon>
        <taxon>Philasterida</taxon>
        <taxon>Pseudocohnilembidae</taxon>
        <taxon>Pseudocohnilembus</taxon>
    </lineage>
</organism>
<evidence type="ECO:0000256" key="1">
    <source>
        <dbReference type="ARBA" id="ARBA00005647"/>
    </source>
</evidence>
<feature type="region of interest" description="Disordered" evidence="4">
    <location>
        <begin position="94"/>
        <end position="158"/>
    </location>
</feature>